<evidence type="ECO:0000313" key="11">
    <source>
        <dbReference type="EMBL" id="RGS43573.1"/>
    </source>
</evidence>
<keyword evidence="6 10" id="KW-0812">Transmembrane</keyword>
<comment type="similarity">
    <text evidence="2">Belongs to the multi antimicrobial extrusion (MATE) (TC 2.A.66.1) family. MepA subfamily.</text>
</comment>
<proteinExistence type="inferred from homology"/>
<dbReference type="EMBL" id="QRVK01000006">
    <property type="protein sequence ID" value="RGS43573.1"/>
    <property type="molecule type" value="Genomic_DNA"/>
</dbReference>
<evidence type="ECO:0000256" key="8">
    <source>
        <dbReference type="ARBA" id="ARBA00023136"/>
    </source>
</evidence>
<protein>
    <recommendedName>
        <fullName evidence="3">Multidrug export protein MepA</fullName>
    </recommendedName>
</protein>
<sequence>MEIPDSVYTQKKAQENQSKMAETPVPSLILSLSVSTVITMLVATTYNIVATYFVADLGESAVAAVGLMFSVMALIQAVGYTWGMGAGSEIARLLGQQNKKAAEQTLATALAGGVVSGVILAVVFGIFRSEIVSLLGATDTSQELAEQYGIYIMMGAPVMCGAYVLNNALRAEGQPYLALMGIVAGGVTNAVLDYVFIKVLGFGIGAAGIATFAGQAVSLVIMYACVRARFSMVRLHIGYLWKFKGAVQVVRIGMPSFLRQGLMCVAAVLLSRSCRRYGDTVLANITVANKIFAVVFAVLVGYGQGFAPVCGFAYGAKTYRRVKRSLNFTMATSVVFMVMVGGMSYLWADRLCGVFMEDAGLAAFSLRAHAVSMPFSAVCLVMGMYYQALGAYGKATLISALRQGVFFIPLIWLLPVWYGEHGVAVVQAAADILSGVTALVFWFICQRTFRTQMKNSRCR</sequence>
<dbReference type="PIRSF" id="PIRSF006603">
    <property type="entry name" value="DinF"/>
    <property type="match status" value="1"/>
</dbReference>
<feature type="transmembrane region" description="Helical" evidence="10">
    <location>
        <begin position="247"/>
        <end position="271"/>
    </location>
</feature>
<feature type="transmembrane region" description="Helical" evidence="10">
    <location>
        <begin position="177"/>
        <end position="197"/>
    </location>
</feature>
<evidence type="ECO:0000256" key="10">
    <source>
        <dbReference type="SAM" id="Phobius"/>
    </source>
</evidence>
<evidence type="ECO:0000256" key="2">
    <source>
        <dbReference type="ARBA" id="ARBA00008417"/>
    </source>
</evidence>
<dbReference type="NCBIfam" id="TIGR00797">
    <property type="entry name" value="matE"/>
    <property type="match status" value="1"/>
</dbReference>
<dbReference type="InterPro" id="IPR045070">
    <property type="entry name" value="MATE_MepA-like"/>
</dbReference>
<feature type="transmembrane region" description="Helical" evidence="10">
    <location>
        <begin position="400"/>
        <end position="418"/>
    </location>
</feature>
<comment type="caution">
    <text evidence="11">The sequence shown here is derived from an EMBL/GenBank/DDBJ whole genome shotgun (WGS) entry which is preliminary data.</text>
</comment>
<evidence type="ECO:0000313" key="12">
    <source>
        <dbReference type="Proteomes" id="UP000283295"/>
    </source>
</evidence>
<evidence type="ECO:0000256" key="9">
    <source>
        <dbReference type="ARBA" id="ARBA00023251"/>
    </source>
</evidence>
<dbReference type="Pfam" id="PF01554">
    <property type="entry name" value="MatE"/>
    <property type="match status" value="2"/>
</dbReference>
<evidence type="ECO:0000256" key="3">
    <source>
        <dbReference type="ARBA" id="ARBA00022106"/>
    </source>
</evidence>
<keyword evidence="8 10" id="KW-0472">Membrane</keyword>
<dbReference type="Proteomes" id="UP000283295">
    <property type="component" value="Unassembled WGS sequence"/>
</dbReference>
<dbReference type="GO" id="GO:0015297">
    <property type="term" value="F:antiporter activity"/>
    <property type="evidence" value="ECO:0007669"/>
    <property type="project" value="InterPro"/>
</dbReference>
<evidence type="ECO:0000256" key="5">
    <source>
        <dbReference type="ARBA" id="ARBA00022475"/>
    </source>
</evidence>
<dbReference type="AlphaFoldDB" id="A0A3R5WKP7"/>
<feature type="transmembrane region" description="Helical" evidence="10">
    <location>
        <begin position="203"/>
        <end position="226"/>
    </location>
</feature>
<organism evidence="11 12">
    <name type="scientific">Coprococcus eutactus</name>
    <dbReference type="NCBI Taxonomy" id="33043"/>
    <lineage>
        <taxon>Bacteria</taxon>
        <taxon>Bacillati</taxon>
        <taxon>Bacillota</taxon>
        <taxon>Clostridia</taxon>
        <taxon>Lachnospirales</taxon>
        <taxon>Lachnospiraceae</taxon>
        <taxon>Coprococcus</taxon>
    </lineage>
</organism>
<evidence type="ECO:0000256" key="4">
    <source>
        <dbReference type="ARBA" id="ARBA00022448"/>
    </source>
</evidence>
<feature type="transmembrane region" description="Helical" evidence="10">
    <location>
        <begin position="106"/>
        <end position="128"/>
    </location>
</feature>
<keyword evidence="9" id="KW-0046">Antibiotic resistance</keyword>
<gene>
    <name evidence="11" type="ORF">DWX94_03755</name>
</gene>
<feature type="transmembrane region" description="Helical" evidence="10">
    <location>
        <begin position="61"/>
        <end position="85"/>
    </location>
</feature>
<dbReference type="PANTHER" id="PTHR43549">
    <property type="entry name" value="MULTIDRUG RESISTANCE PROTEIN YPNP-RELATED"/>
    <property type="match status" value="1"/>
</dbReference>
<feature type="transmembrane region" description="Helical" evidence="10">
    <location>
        <begin position="326"/>
        <end position="348"/>
    </location>
</feature>
<feature type="transmembrane region" description="Helical" evidence="10">
    <location>
        <begin position="148"/>
        <end position="165"/>
    </location>
</feature>
<dbReference type="GO" id="GO:0046677">
    <property type="term" value="P:response to antibiotic"/>
    <property type="evidence" value="ECO:0007669"/>
    <property type="project" value="UniProtKB-KW"/>
</dbReference>
<feature type="transmembrane region" description="Helical" evidence="10">
    <location>
        <begin position="368"/>
        <end position="388"/>
    </location>
</feature>
<feature type="transmembrane region" description="Helical" evidence="10">
    <location>
        <begin position="28"/>
        <end position="55"/>
    </location>
</feature>
<dbReference type="GO" id="GO:0005886">
    <property type="term" value="C:plasma membrane"/>
    <property type="evidence" value="ECO:0007669"/>
    <property type="project" value="UniProtKB-SubCell"/>
</dbReference>
<dbReference type="InterPro" id="IPR048279">
    <property type="entry name" value="MdtK-like"/>
</dbReference>
<accession>A0A3R5WKP7</accession>
<evidence type="ECO:0000256" key="7">
    <source>
        <dbReference type="ARBA" id="ARBA00022989"/>
    </source>
</evidence>
<keyword evidence="4" id="KW-0813">Transport</keyword>
<keyword evidence="5" id="KW-1003">Cell membrane</keyword>
<comment type="subcellular location">
    <subcellularLocation>
        <location evidence="1">Cell membrane</location>
        <topology evidence="1">Multi-pass membrane protein</topology>
    </subcellularLocation>
</comment>
<dbReference type="InterPro" id="IPR002528">
    <property type="entry name" value="MATE_fam"/>
</dbReference>
<evidence type="ECO:0000256" key="1">
    <source>
        <dbReference type="ARBA" id="ARBA00004651"/>
    </source>
</evidence>
<feature type="transmembrane region" description="Helical" evidence="10">
    <location>
        <begin position="424"/>
        <end position="445"/>
    </location>
</feature>
<dbReference type="PANTHER" id="PTHR43549:SF2">
    <property type="entry name" value="MULTIDRUG RESISTANCE PROTEIN NORM-RELATED"/>
    <property type="match status" value="1"/>
</dbReference>
<dbReference type="OrthoDB" id="9811110at2"/>
<dbReference type="GO" id="GO:0042910">
    <property type="term" value="F:xenobiotic transmembrane transporter activity"/>
    <property type="evidence" value="ECO:0007669"/>
    <property type="project" value="InterPro"/>
</dbReference>
<evidence type="ECO:0000256" key="6">
    <source>
        <dbReference type="ARBA" id="ARBA00022692"/>
    </source>
</evidence>
<dbReference type="CDD" id="cd13143">
    <property type="entry name" value="MATE_MepA_like"/>
    <property type="match status" value="1"/>
</dbReference>
<dbReference type="InterPro" id="IPR052031">
    <property type="entry name" value="Membrane_Transporter-Flippase"/>
</dbReference>
<name>A0A3R5WKP7_9FIRM</name>
<feature type="transmembrane region" description="Helical" evidence="10">
    <location>
        <begin position="291"/>
        <end position="314"/>
    </location>
</feature>
<reference evidence="11 12" key="1">
    <citation type="submission" date="2018-08" db="EMBL/GenBank/DDBJ databases">
        <title>A genome reference for cultivated species of the human gut microbiota.</title>
        <authorList>
            <person name="Zou Y."/>
            <person name="Xue W."/>
            <person name="Luo G."/>
        </authorList>
    </citation>
    <scope>NUCLEOTIDE SEQUENCE [LARGE SCALE GENOMIC DNA]</scope>
    <source>
        <strain evidence="11 12">AF22-21</strain>
    </source>
</reference>
<keyword evidence="7 10" id="KW-1133">Transmembrane helix</keyword>